<evidence type="ECO:0000313" key="2">
    <source>
        <dbReference type="Proteomes" id="UP001162972"/>
    </source>
</evidence>
<dbReference type="EMBL" id="JAPFFJ010000003">
    <property type="protein sequence ID" value="KAJ6432634.1"/>
    <property type="molecule type" value="Genomic_DNA"/>
</dbReference>
<dbReference type="Proteomes" id="UP001162972">
    <property type="component" value="Chromosome 10"/>
</dbReference>
<accession>A0AAD6L1J6</accession>
<keyword evidence="2" id="KW-1185">Reference proteome</keyword>
<sequence length="102" mass="11955">MISPSYQSLALKITVTSRNHLLPRSFPEPKINLTQKANNTNKKAKKSLYTFISPFLFLFLLDARKMRWKWFFVYLALPPPLGCQQNALKMVFPPRQSPRIHH</sequence>
<proteinExistence type="predicted"/>
<dbReference type="AlphaFoldDB" id="A0AAD6L1J6"/>
<protein>
    <submittedName>
        <fullName evidence="1">Uncharacterized protein</fullName>
    </submittedName>
</protein>
<comment type="caution">
    <text evidence="1">The sequence shown here is derived from an EMBL/GenBank/DDBJ whole genome shotgun (WGS) entry which is preliminary data.</text>
</comment>
<name>A0AAD6L1J6_9ROSI</name>
<reference evidence="1 2" key="1">
    <citation type="journal article" date="2023" name="Int. J. Mol. Sci.">
        <title>De Novo Assembly and Annotation of 11 Diverse Shrub Willow (Salix) Genomes Reveals Novel Gene Organization in Sex-Linked Regions.</title>
        <authorList>
            <person name="Hyden B."/>
            <person name="Feng K."/>
            <person name="Yates T.B."/>
            <person name="Jawdy S."/>
            <person name="Cereghino C."/>
            <person name="Smart L.B."/>
            <person name="Muchero W."/>
        </authorList>
    </citation>
    <scope>NUCLEOTIDE SEQUENCE [LARGE SCALE GENOMIC DNA]</scope>
    <source>
        <tissue evidence="1">Shoot tip</tissue>
    </source>
</reference>
<evidence type="ECO:0000313" key="1">
    <source>
        <dbReference type="EMBL" id="KAJ6432634.1"/>
    </source>
</evidence>
<gene>
    <name evidence="1" type="ORF">OIU84_019802</name>
</gene>
<organism evidence="1 2">
    <name type="scientific">Salix udensis</name>
    <dbReference type="NCBI Taxonomy" id="889485"/>
    <lineage>
        <taxon>Eukaryota</taxon>
        <taxon>Viridiplantae</taxon>
        <taxon>Streptophyta</taxon>
        <taxon>Embryophyta</taxon>
        <taxon>Tracheophyta</taxon>
        <taxon>Spermatophyta</taxon>
        <taxon>Magnoliopsida</taxon>
        <taxon>eudicotyledons</taxon>
        <taxon>Gunneridae</taxon>
        <taxon>Pentapetalae</taxon>
        <taxon>rosids</taxon>
        <taxon>fabids</taxon>
        <taxon>Malpighiales</taxon>
        <taxon>Salicaceae</taxon>
        <taxon>Saliceae</taxon>
        <taxon>Salix</taxon>
    </lineage>
</organism>